<keyword evidence="8" id="KW-0175">Coiled coil</keyword>
<sequence>MKIKFLSVLAAGLLVQMNEVRAQETLTLQQAIRYALENKVEAQKARLDVTNSQYQVDEVRSGALPQVSGSGTLTYNPMLQKSALPGDLIGQPGTTVMVAFGQKWQSNATLTVNQQIFNQALFTGLKAASTTREFYQINKDLTDEQLIEKVANAYYQVFQSRLQEKTIETNLNNTEKNRQVIQGLVEAGLAKRIDLDRTTVQVNNLKTQLQQARNTLEIQENALKFAIGMDITNEIVLPEETFAIDASVLETQSSNLNNRTEVRLLEKQAELLELDKKATIADYYPTLSFTGNLGYLGMGQSFPIFSKDVGVNWSGFSGLGLNLSIPIFNGGRTRAQVNQKNVEILRAKADLEDTKLALSMANENAKTQIKNSLLTISSSQANVQLAKEVLENTQNNYRNGLATLTELLDAENSYADAQTNYNTSLLNYKIAEVQLIKAKGELKTLVNE</sequence>
<dbReference type="RefSeq" id="WP_148907937.1">
    <property type="nucleotide sequence ID" value="NZ_VNHX01000005.1"/>
</dbReference>
<dbReference type="Proteomes" id="UP000325105">
    <property type="component" value="Unassembled WGS sequence"/>
</dbReference>
<keyword evidence="3" id="KW-0813">Transport</keyword>
<dbReference type="SUPFAM" id="SSF56954">
    <property type="entry name" value="Outer membrane efflux proteins (OEP)"/>
    <property type="match status" value="1"/>
</dbReference>
<evidence type="ECO:0000256" key="2">
    <source>
        <dbReference type="ARBA" id="ARBA00007613"/>
    </source>
</evidence>
<evidence type="ECO:0000256" key="8">
    <source>
        <dbReference type="SAM" id="Coils"/>
    </source>
</evidence>
<evidence type="ECO:0000313" key="10">
    <source>
        <dbReference type="Proteomes" id="UP000325105"/>
    </source>
</evidence>
<comment type="subcellular location">
    <subcellularLocation>
        <location evidence="1">Cell outer membrane</location>
    </subcellularLocation>
</comment>
<dbReference type="InterPro" id="IPR051906">
    <property type="entry name" value="TolC-like"/>
</dbReference>
<keyword evidence="4" id="KW-1134">Transmembrane beta strand</keyword>
<evidence type="ECO:0000256" key="3">
    <source>
        <dbReference type="ARBA" id="ARBA00022448"/>
    </source>
</evidence>
<evidence type="ECO:0000256" key="1">
    <source>
        <dbReference type="ARBA" id="ARBA00004442"/>
    </source>
</evidence>
<comment type="similarity">
    <text evidence="2">Belongs to the outer membrane factor (OMF) (TC 1.B.17) family.</text>
</comment>
<evidence type="ECO:0000256" key="5">
    <source>
        <dbReference type="ARBA" id="ARBA00022692"/>
    </source>
</evidence>
<keyword evidence="7" id="KW-0998">Cell outer membrane</keyword>
<dbReference type="EMBL" id="VNHX01000005">
    <property type="protein sequence ID" value="TYP96539.1"/>
    <property type="molecule type" value="Genomic_DNA"/>
</dbReference>
<keyword evidence="5" id="KW-0812">Transmembrane</keyword>
<dbReference type="OrthoDB" id="367883at2"/>
<gene>
    <name evidence="9" type="ORF">BC792_10526</name>
</gene>
<accession>A0A5S5DPB9</accession>
<dbReference type="PANTHER" id="PTHR30026">
    <property type="entry name" value="OUTER MEMBRANE PROTEIN TOLC"/>
    <property type="match status" value="1"/>
</dbReference>
<evidence type="ECO:0000256" key="6">
    <source>
        <dbReference type="ARBA" id="ARBA00023136"/>
    </source>
</evidence>
<dbReference type="Gene3D" id="1.20.1600.10">
    <property type="entry name" value="Outer membrane efflux proteins (OEP)"/>
    <property type="match status" value="1"/>
</dbReference>
<keyword evidence="10" id="KW-1185">Reference proteome</keyword>
<evidence type="ECO:0000256" key="4">
    <source>
        <dbReference type="ARBA" id="ARBA00022452"/>
    </source>
</evidence>
<keyword evidence="6" id="KW-0472">Membrane</keyword>
<dbReference type="PANTHER" id="PTHR30026:SF20">
    <property type="entry name" value="OUTER MEMBRANE PROTEIN TOLC"/>
    <property type="match status" value="1"/>
</dbReference>
<feature type="coiled-coil region" evidence="8">
    <location>
        <begin position="195"/>
        <end position="222"/>
    </location>
</feature>
<dbReference type="Pfam" id="PF02321">
    <property type="entry name" value="OEP"/>
    <property type="match status" value="2"/>
</dbReference>
<name>A0A5S5DPB9_9SPHI</name>
<dbReference type="GO" id="GO:0015562">
    <property type="term" value="F:efflux transmembrane transporter activity"/>
    <property type="evidence" value="ECO:0007669"/>
    <property type="project" value="InterPro"/>
</dbReference>
<proteinExistence type="inferred from homology"/>
<evidence type="ECO:0000256" key="7">
    <source>
        <dbReference type="ARBA" id="ARBA00023237"/>
    </source>
</evidence>
<dbReference type="GO" id="GO:0009279">
    <property type="term" value="C:cell outer membrane"/>
    <property type="evidence" value="ECO:0007669"/>
    <property type="project" value="UniProtKB-SubCell"/>
</dbReference>
<dbReference type="GO" id="GO:0015288">
    <property type="term" value="F:porin activity"/>
    <property type="evidence" value="ECO:0007669"/>
    <property type="project" value="TreeGrafter"/>
</dbReference>
<evidence type="ECO:0000313" key="9">
    <source>
        <dbReference type="EMBL" id="TYP96539.1"/>
    </source>
</evidence>
<reference evidence="9 10" key="1">
    <citation type="submission" date="2019-07" db="EMBL/GenBank/DDBJ databases">
        <title>Genomic Encyclopedia of Archaeal and Bacterial Type Strains, Phase II (KMG-II): from individual species to whole genera.</title>
        <authorList>
            <person name="Goeker M."/>
        </authorList>
    </citation>
    <scope>NUCLEOTIDE SEQUENCE [LARGE SCALE GENOMIC DNA]</scope>
    <source>
        <strain evidence="9 10">DSM 18850</strain>
    </source>
</reference>
<dbReference type="AlphaFoldDB" id="A0A5S5DPB9"/>
<protein>
    <submittedName>
        <fullName evidence="9">Outer membrane protein TolC</fullName>
    </submittedName>
</protein>
<dbReference type="GO" id="GO:1990281">
    <property type="term" value="C:efflux pump complex"/>
    <property type="evidence" value="ECO:0007669"/>
    <property type="project" value="TreeGrafter"/>
</dbReference>
<organism evidence="9 10">
    <name type="scientific">Sphingobacterium allocomposti</name>
    <dbReference type="NCBI Taxonomy" id="415956"/>
    <lineage>
        <taxon>Bacteria</taxon>
        <taxon>Pseudomonadati</taxon>
        <taxon>Bacteroidota</taxon>
        <taxon>Sphingobacteriia</taxon>
        <taxon>Sphingobacteriales</taxon>
        <taxon>Sphingobacteriaceae</taxon>
        <taxon>Sphingobacterium</taxon>
    </lineage>
</organism>
<comment type="caution">
    <text evidence="9">The sequence shown here is derived from an EMBL/GenBank/DDBJ whole genome shotgun (WGS) entry which is preliminary data.</text>
</comment>
<dbReference type="InterPro" id="IPR003423">
    <property type="entry name" value="OMP_efflux"/>
</dbReference>